<reference evidence="5 6" key="1">
    <citation type="journal article" date="2019" name="PLoS Pathog.">
        <title>Genome sequence of the bovine parasite Schistosoma bovis Tanzania.</title>
        <authorList>
            <person name="Oey H."/>
            <person name="Zakrzewski M."/>
            <person name="Gobert G."/>
            <person name="Gravermann K."/>
            <person name="Stoye J."/>
            <person name="Jones M."/>
            <person name="Mcmanus D."/>
            <person name="Krause L."/>
        </authorList>
    </citation>
    <scope>NUCLEOTIDE SEQUENCE [LARGE SCALE GENOMIC DNA]</scope>
    <source>
        <strain evidence="5 6">TAN1997</strain>
    </source>
</reference>
<keyword evidence="4" id="KW-0472">Membrane</keyword>
<feature type="transmembrane region" description="Helical" evidence="4">
    <location>
        <begin position="690"/>
        <end position="713"/>
    </location>
</feature>
<organism evidence="5 6">
    <name type="scientific">Schistosoma bovis</name>
    <name type="common">Blood fluke</name>
    <dbReference type="NCBI Taxonomy" id="6184"/>
    <lineage>
        <taxon>Eukaryota</taxon>
        <taxon>Metazoa</taxon>
        <taxon>Spiralia</taxon>
        <taxon>Lophotrochozoa</taxon>
        <taxon>Platyhelminthes</taxon>
        <taxon>Trematoda</taxon>
        <taxon>Digenea</taxon>
        <taxon>Strigeidida</taxon>
        <taxon>Schistosomatoidea</taxon>
        <taxon>Schistosomatidae</taxon>
        <taxon>Schistosoma</taxon>
    </lineage>
</organism>
<dbReference type="Proteomes" id="UP000290809">
    <property type="component" value="Unassembled WGS sequence"/>
</dbReference>
<dbReference type="InterPro" id="IPR021133">
    <property type="entry name" value="HEAT_type_2"/>
</dbReference>
<dbReference type="PANTHER" id="PTHR10648">
    <property type="entry name" value="SERINE/THREONINE-PROTEIN PHOSPHATASE PP2A 65 KDA REGULATORY SUBUNIT"/>
    <property type="match status" value="1"/>
</dbReference>
<dbReference type="GO" id="GO:0000159">
    <property type="term" value="C:protein phosphatase type 2A complex"/>
    <property type="evidence" value="ECO:0007669"/>
    <property type="project" value="TreeGrafter"/>
</dbReference>
<keyword evidence="4" id="KW-1133">Transmembrane helix</keyword>
<feature type="compositionally biased region" description="Low complexity" evidence="3">
    <location>
        <begin position="448"/>
        <end position="483"/>
    </location>
</feature>
<keyword evidence="6" id="KW-1185">Reference proteome</keyword>
<evidence type="ECO:0000256" key="2">
    <source>
        <dbReference type="PROSITE-ProRule" id="PRU00103"/>
    </source>
</evidence>
<dbReference type="PROSITE" id="PS50077">
    <property type="entry name" value="HEAT_REPEAT"/>
    <property type="match status" value="1"/>
</dbReference>
<dbReference type="InterPro" id="IPR016024">
    <property type="entry name" value="ARM-type_fold"/>
</dbReference>
<dbReference type="Gene3D" id="1.25.10.10">
    <property type="entry name" value="Leucine-rich Repeat Variant"/>
    <property type="match status" value="2"/>
</dbReference>
<proteinExistence type="predicted"/>
<evidence type="ECO:0000256" key="1">
    <source>
        <dbReference type="ARBA" id="ARBA00022737"/>
    </source>
</evidence>
<protein>
    <submittedName>
        <fullName evidence="5">Serine/threonine-protein phosphatase 2A regulatory subunit A</fullName>
    </submittedName>
</protein>
<evidence type="ECO:0000256" key="3">
    <source>
        <dbReference type="SAM" id="MobiDB-lite"/>
    </source>
</evidence>
<dbReference type="EMBL" id="QMKO01002942">
    <property type="protein sequence ID" value="RTG82182.1"/>
    <property type="molecule type" value="Genomic_DNA"/>
</dbReference>
<evidence type="ECO:0000256" key="4">
    <source>
        <dbReference type="SAM" id="Phobius"/>
    </source>
</evidence>
<dbReference type="GO" id="GO:0005829">
    <property type="term" value="C:cytosol"/>
    <property type="evidence" value="ECO:0007669"/>
    <property type="project" value="TreeGrafter"/>
</dbReference>
<feature type="repeat" description="HEAT" evidence="2">
    <location>
        <begin position="363"/>
        <end position="401"/>
    </location>
</feature>
<gene>
    <name evidence="5" type="ORF">DC041_0013050</name>
</gene>
<dbReference type="AlphaFoldDB" id="A0A430Q3B3"/>
<dbReference type="GO" id="GO:0019888">
    <property type="term" value="F:protein phosphatase regulator activity"/>
    <property type="evidence" value="ECO:0007669"/>
    <property type="project" value="TreeGrafter"/>
</dbReference>
<sequence length="716" mass="77646">MSVLEAVLQTLKTLRFDNSTAPSNASDAEYENLETSEKLRVFHTLPTLASSLGPVDTREKLIPTISEVVSNAIDAGDDEILMVIAQKLGSFGDLVGGAEHISLIVPILANIIYSIEEVVVAEAACNSLIALLPKLPNDVVDSTFTPIIRHIIEEDLYCASRKVVTKLIIACYPMVSARNQVDFKYRLFHLADSEDEVPLVRAAAVQQLVPLAKLFGPDLKSELSLLLASLVSDNQRVVRAACLPPLVELGRMVTDAAEFDSTIRPCIDKLAGDPSSPKDILVTILLPRLREHLSMEREERVRSELVRCAVGLLPSIRREDCLPLVQHILAFLNDTSSQSKQYVFEHFSELVALMPANEIQLTLLPSLLRLWQDKNWRVRLGVVQSVPCLYDKLPENCLQETVLPANLAWLRDPAWCVRECACRSLARLLVACPGACKKAFSGVGSKATTNSGSGSITSNPNSASSNVTNPTSGTNASNTSTGNLPSSTNAQVLDQANTSGLSTTSNTSAVNPVNALTTQAAAGGLKALAVDTNYHLRQIYINVVQAVWGPGILDEPPYSALGDDPSAGILFPASRNIYAYLSSKTSKNLTNSDNVNVTTVPKGCQAPPQIPNVYLTGCVAQLLRFLSEDVVPNVRICATQALHVISGSLDKKTIQNDVIPVLKKVIDYDFDQDVRFFAQQSLNFSSSSNYVVLVGVFVVVVVVVVLCCTPRLFHMM</sequence>
<dbReference type="GO" id="GO:0005634">
    <property type="term" value="C:nucleus"/>
    <property type="evidence" value="ECO:0007669"/>
    <property type="project" value="TreeGrafter"/>
</dbReference>
<dbReference type="InterPro" id="IPR051023">
    <property type="entry name" value="PP2A_Regulatory_Subunit_A"/>
</dbReference>
<dbReference type="STRING" id="6184.A0A430Q3B3"/>
<evidence type="ECO:0000313" key="5">
    <source>
        <dbReference type="EMBL" id="RTG82182.1"/>
    </source>
</evidence>
<name>A0A430Q3B3_SCHBO</name>
<dbReference type="InterPro" id="IPR011989">
    <property type="entry name" value="ARM-like"/>
</dbReference>
<keyword evidence="1" id="KW-0677">Repeat</keyword>
<accession>A0A430Q3B3</accession>
<comment type="caution">
    <text evidence="5">The sequence shown here is derived from an EMBL/GenBank/DDBJ whole genome shotgun (WGS) entry which is preliminary data.</text>
</comment>
<evidence type="ECO:0000313" key="6">
    <source>
        <dbReference type="Proteomes" id="UP000290809"/>
    </source>
</evidence>
<keyword evidence="4" id="KW-0812">Transmembrane</keyword>
<dbReference type="PANTHER" id="PTHR10648:SF4">
    <property type="entry name" value="PROTEIN PHOSPHATASE 2 (FORMERLY 2A), REGULATORY SUBUNIT A, BETA ISOFORM-RELATED"/>
    <property type="match status" value="1"/>
</dbReference>
<dbReference type="SUPFAM" id="SSF48371">
    <property type="entry name" value="ARM repeat"/>
    <property type="match status" value="1"/>
</dbReference>
<feature type="region of interest" description="Disordered" evidence="3">
    <location>
        <begin position="444"/>
        <end position="489"/>
    </location>
</feature>